<evidence type="ECO:0000256" key="5">
    <source>
        <dbReference type="ARBA" id="ARBA00023159"/>
    </source>
</evidence>
<evidence type="ECO:0000256" key="4">
    <source>
        <dbReference type="ARBA" id="ARBA00023015"/>
    </source>
</evidence>
<keyword evidence="6" id="KW-0804">Transcription</keyword>
<evidence type="ECO:0000256" key="1">
    <source>
        <dbReference type="ARBA" id="ARBA00004123"/>
    </source>
</evidence>
<reference evidence="10 11" key="2">
    <citation type="submission" date="2018-11" db="EMBL/GenBank/DDBJ databases">
        <authorList>
            <consortium name="Pathogen Informatics"/>
        </authorList>
    </citation>
    <scope>NUCLEOTIDE SEQUENCE [LARGE SCALE GENOMIC DNA]</scope>
    <source>
        <strain evidence="10 11">Egypt</strain>
    </source>
</reference>
<evidence type="ECO:0000259" key="9">
    <source>
        <dbReference type="Pfam" id="PF09816"/>
    </source>
</evidence>
<sequence>MGPYPDEISYVERCQRRAERTNHHYTEESKKQSLLFCSHKVNTMQLNGTFDVKLGKSFLEPSAATYMTIRCDFMPASVDRSKPGSIKVDDGREVVVNLPNVASVGAGSTMFRGSARPVQKECILIYNKRTGELTLERIAHAVQLKKTREERKPSPPVQQSNHSGPSGLAANRSRQIQSTSQSRSGVQVPRDNAPQNPPKSRTIGSPKRKPAEQSTSFRASNSLATKPAAQASKTRTLSSSSSSGSCSSSISSSDSDDGGPNQGVDDRSSTVAAVQNTTQQSADSSDSDDSYSDLNSLNSPSDKEMIDNSGKEAERRNHSFPSAPFSAIQNPAHRKLIEHDLRLSDSDSDSC</sequence>
<feature type="compositionally biased region" description="Polar residues" evidence="8">
    <location>
        <begin position="269"/>
        <end position="280"/>
    </location>
</feature>
<evidence type="ECO:0000256" key="2">
    <source>
        <dbReference type="ARBA" id="ARBA00007798"/>
    </source>
</evidence>
<proteinExistence type="inferred from homology"/>
<protein>
    <submittedName>
        <fullName evidence="12">EAF domain-containing protein</fullName>
    </submittedName>
</protein>
<name>A0A183ADW0_9TREM</name>
<keyword evidence="3" id="KW-0597">Phosphoprotein</keyword>
<organism evidence="12">
    <name type="scientific">Echinostoma caproni</name>
    <dbReference type="NCBI Taxonomy" id="27848"/>
    <lineage>
        <taxon>Eukaryota</taxon>
        <taxon>Metazoa</taxon>
        <taxon>Spiralia</taxon>
        <taxon>Lophotrochozoa</taxon>
        <taxon>Platyhelminthes</taxon>
        <taxon>Trematoda</taxon>
        <taxon>Digenea</taxon>
        <taxon>Plagiorchiida</taxon>
        <taxon>Echinostomata</taxon>
        <taxon>Echinostomatoidea</taxon>
        <taxon>Echinostomatidae</taxon>
        <taxon>Echinostoma</taxon>
    </lineage>
</organism>
<evidence type="ECO:0000256" key="8">
    <source>
        <dbReference type="SAM" id="MobiDB-lite"/>
    </source>
</evidence>
<evidence type="ECO:0000256" key="7">
    <source>
        <dbReference type="ARBA" id="ARBA00023242"/>
    </source>
</evidence>
<evidence type="ECO:0000256" key="3">
    <source>
        <dbReference type="ARBA" id="ARBA00022553"/>
    </source>
</evidence>
<comment type="subcellular location">
    <subcellularLocation>
        <location evidence="1">Nucleus</location>
    </subcellularLocation>
</comment>
<evidence type="ECO:0000313" key="11">
    <source>
        <dbReference type="Proteomes" id="UP000272942"/>
    </source>
</evidence>
<evidence type="ECO:0000313" key="10">
    <source>
        <dbReference type="EMBL" id="VDP74671.1"/>
    </source>
</evidence>
<dbReference type="PANTHER" id="PTHR15970:SF2">
    <property type="entry name" value="ELL-ASSOCIATED FACTOR EAF"/>
    <property type="match status" value="1"/>
</dbReference>
<feature type="compositionally biased region" description="Low complexity" evidence="8">
    <location>
        <begin position="172"/>
        <end position="184"/>
    </location>
</feature>
<feature type="compositionally biased region" description="Low complexity" evidence="8">
    <location>
        <begin position="238"/>
        <end position="253"/>
    </location>
</feature>
<dbReference type="Pfam" id="PF09816">
    <property type="entry name" value="EAF"/>
    <property type="match status" value="1"/>
</dbReference>
<gene>
    <name evidence="10" type="ORF">ECPE_LOCUS5145</name>
</gene>
<accession>A0A183ADW0</accession>
<evidence type="ECO:0000256" key="6">
    <source>
        <dbReference type="ARBA" id="ARBA00023163"/>
    </source>
</evidence>
<keyword evidence="11" id="KW-1185">Reference proteome</keyword>
<dbReference type="EMBL" id="UZAN01041989">
    <property type="protein sequence ID" value="VDP74671.1"/>
    <property type="molecule type" value="Genomic_DNA"/>
</dbReference>
<keyword evidence="4" id="KW-0805">Transcription regulation</keyword>
<dbReference type="OrthoDB" id="125903at2759"/>
<dbReference type="PANTHER" id="PTHR15970">
    <property type="entry name" value="ELL-ASSOCIATED FACTOR EAF"/>
    <property type="match status" value="1"/>
</dbReference>
<dbReference type="GO" id="GO:0006368">
    <property type="term" value="P:transcription elongation by RNA polymerase II"/>
    <property type="evidence" value="ECO:0007669"/>
    <property type="project" value="InterPro"/>
</dbReference>
<keyword evidence="7" id="KW-0539">Nucleus</keyword>
<dbReference type="GO" id="GO:0003711">
    <property type="term" value="F:transcription elongation factor activity"/>
    <property type="evidence" value="ECO:0007669"/>
    <property type="project" value="TreeGrafter"/>
</dbReference>
<keyword evidence="5" id="KW-0010">Activator</keyword>
<dbReference type="Proteomes" id="UP000272942">
    <property type="component" value="Unassembled WGS sequence"/>
</dbReference>
<feature type="domain" description="Transcription elongation factor Eaf N-terminal" evidence="9">
    <location>
        <begin position="50"/>
        <end position="149"/>
    </location>
</feature>
<feature type="compositionally biased region" description="Basic and acidic residues" evidence="8">
    <location>
        <begin position="301"/>
        <end position="317"/>
    </location>
</feature>
<comment type="similarity">
    <text evidence="2">Belongs to the EAF family.</text>
</comment>
<evidence type="ECO:0000313" key="12">
    <source>
        <dbReference type="WBParaSite" id="ECPE_0000515701-mRNA-1"/>
    </source>
</evidence>
<dbReference type="WBParaSite" id="ECPE_0000515701-mRNA-1">
    <property type="protein sequence ID" value="ECPE_0000515701-mRNA-1"/>
    <property type="gene ID" value="ECPE_0000515701"/>
</dbReference>
<reference evidence="12" key="1">
    <citation type="submission" date="2016-06" db="UniProtKB">
        <authorList>
            <consortium name="WormBaseParasite"/>
        </authorList>
    </citation>
    <scope>IDENTIFICATION</scope>
</reference>
<feature type="compositionally biased region" description="Polar residues" evidence="8">
    <location>
        <begin position="212"/>
        <end position="224"/>
    </location>
</feature>
<dbReference type="InterPro" id="IPR019194">
    <property type="entry name" value="Tscrpt_elong_fac_Eaf_N"/>
</dbReference>
<dbReference type="AlphaFoldDB" id="A0A183ADW0"/>
<dbReference type="GO" id="GO:0032783">
    <property type="term" value="C:super elongation complex"/>
    <property type="evidence" value="ECO:0007669"/>
    <property type="project" value="InterPro"/>
</dbReference>
<dbReference type="InterPro" id="IPR027093">
    <property type="entry name" value="EAF_fam"/>
</dbReference>
<feature type="region of interest" description="Disordered" evidence="8">
    <location>
        <begin position="145"/>
        <end position="332"/>
    </location>
</feature>